<dbReference type="SUPFAM" id="SSF100950">
    <property type="entry name" value="NagB/RpiA/CoA transferase-like"/>
    <property type="match status" value="1"/>
</dbReference>
<dbReference type="InterPro" id="IPR001034">
    <property type="entry name" value="DeoR_HTH"/>
</dbReference>
<evidence type="ECO:0000313" key="5">
    <source>
        <dbReference type="EMBL" id="NMM65203.1"/>
    </source>
</evidence>
<organism evidence="5 6">
    <name type="scientific">Clostridium muellerianum</name>
    <dbReference type="NCBI Taxonomy" id="2716538"/>
    <lineage>
        <taxon>Bacteria</taxon>
        <taxon>Bacillati</taxon>
        <taxon>Bacillota</taxon>
        <taxon>Clostridia</taxon>
        <taxon>Eubacteriales</taxon>
        <taxon>Clostridiaceae</taxon>
        <taxon>Clostridium</taxon>
    </lineage>
</organism>
<sequence length="254" mass="28893">MLAQDRYAKILKMLNQEKSIKVSALTKLFNVSIDTVRRDLESLEKEGLLKRVYGGAVLEKTNSKELHFTERETKHIEEKKEIGEIACRYIKEGQSIAMDVSTTNHEIAKAMKNKFDKLTIITNSLLIAMEFCNKEKYNIILTGGLLRQEELCIVGNLAENFIKNFHIDTAFISMSGISINEELTDYGLGELQIKRKMMERAQQVIVVADSSKFDVVSLLKAASFDEIDAIITDSKLNKKVLDKYKEFGIEITNE</sequence>
<dbReference type="RefSeq" id="WP_169299788.1">
    <property type="nucleotide sequence ID" value="NZ_JABBNI010000063.1"/>
</dbReference>
<protein>
    <submittedName>
        <fullName evidence="5">DeoR/GlpR transcriptional regulator</fullName>
    </submittedName>
</protein>
<evidence type="ECO:0000256" key="2">
    <source>
        <dbReference type="ARBA" id="ARBA00023125"/>
    </source>
</evidence>
<keyword evidence="3" id="KW-0804">Transcription</keyword>
<evidence type="ECO:0000256" key="3">
    <source>
        <dbReference type="ARBA" id="ARBA00023163"/>
    </source>
</evidence>
<dbReference type="PRINTS" id="PR00037">
    <property type="entry name" value="HTHLACR"/>
</dbReference>
<dbReference type="AlphaFoldDB" id="A0A7Y0EKL3"/>
<name>A0A7Y0EKL3_9CLOT</name>
<dbReference type="InterPro" id="IPR014036">
    <property type="entry name" value="DeoR-like_C"/>
</dbReference>
<dbReference type="GO" id="GO:0003677">
    <property type="term" value="F:DNA binding"/>
    <property type="evidence" value="ECO:0007669"/>
    <property type="project" value="UniProtKB-KW"/>
</dbReference>
<dbReference type="EMBL" id="JABBNI010000063">
    <property type="protein sequence ID" value="NMM65203.1"/>
    <property type="molecule type" value="Genomic_DNA"/>
</dbReference>
<reference evidence="5 6" key="2">
    <citation type="submission" date="2020-06" db="EMBL/GenBank/DDBJ databases">
        <title>Complete Genome Sequence of Clostridium muelleri sp. nov. P21T, an Acid-Alcohol Producing Acetogen Isolated from Old Hay.</title>
        <authorList>
            <person name="Duncan K.E."/>
            <person name="Tanner R.S."/>
        </authorList>
    </citation>
    <scope>NUCLEOTIDE SEQUENCE [LARGE SCALE GENOMIC DNA]</scope>
    <source>
        <strain evidence="5 6">P21</strain>
    </source>
</reference>
<dbReference type="PANTHER" id="PTHR30363">
    <property type="entry name" value="HTH-TYPE TRANSCRIPTIONAL REGULATOR SRLR-RELATED"/>
    <property type="match status" value="1"/>
</dbReference>
<reference evidence="5 6" key="1">
    <citation type="submission" date="2020-04" db="EMBL/GenBank/DDBJ databases">
        <authorList>
            <person name="Doyle D.A."/>
        </authorList>
    </citation>
    <scope>NUCLEOTIDE SEQUENCE [LARGE SCALE GENOMIC DNA]</scope>
    <source>
        <strain evidence="5 6">P21</strain>
    </source>
</reference>
<proteinExistence type="predicted"/>
<dbReference type="InterPro" id="IPR036390">
    <property type="entry name" value="WH_DNA-bd_sf"/>
</dbReference>
<dbReference type="SUPFAM" id="SSF46785">
    <property type="entry name" value="Winged helix' DNA-binding domain"/>
    <property type="match status" value="1"/>
</dbReference>
<keyword evidence="1" id="KW-0805">Transcription regulation</keyword>
<accession>A0A7Y0EKL3</accession>
<gene>
    <name evidence="5" type="ORF">HBE96_21710</name>
</gene>
<dbReference type="Pfam" id="PF00455">
    <property type="entry name" value="DeoRC"/>
    <property type="match status" value="1"/>
</dbReference>
<dbReference type="SMART" id="SM00420">
    <property type="entry name" value="HTH_DEOR"/>
    <property type="match status" value="1"/>
</dbReference>
<dbReference type="PROSITE" id="PS51000">
    <property type="entry name" value="HTH_DEOR_2"/>
    <property type="match status" value="1"/>
</dbReference>
<evidence type="ECO:0000256" key="1">
    <source>
        <dbReference type="ARBA" id="ARBA00023015"/>
    </source>
</evidence>
<feature type="domain" description="HTH deoR-type" evidence="4">
    <location>
        <begin position="3"/>
        <end position="58"/>
    </location>
</feature>
<dbReference type="PROSITE" id="PS00894">
    <property type="entry name" value="HTH_DEOR_1"/>
    <property type="match status" value="1"/>
</dbReference>
<evidence type="ECO:0000313" key="6">
    <source>
        <dbReference type="Proteomes" id="UP000537131"/>
    </source>
</evidence>
<dbReference type="SMART" id="SM01134">
    <property type="entry name" value="DeoRC"/>
    <property type="match status" value="1"/>
</dbReference>
<dbReference type="InterPro" id="IPR018356">
    <property type="entry name" value="Tscrpt_reg_HTH_DeoR_CS"/>
</dbReference>
<keyword evidence="6" id="KW-1185">Reference proteome</keyword>
<dbReference type="InterPro" id="IPR036388">
    <property type="entry name" value="WH-like_DNA-bd_sf"/>
</dbReference>
<keyword evidence="2" id="KW-0238">DNA-binding</keyword>
<dbReference type="InterPro" id="IPR037171">
    <property type="entry name" value="NagB/RpiA_transferase-like"/>
</dbReference>
<dbReference type="Gene3D" id="1.10.10.10">
    <property type="entry name" value="Winged helix-like DNA-binding domain superfamily/Winged helix DNA-binding domain"/>
    <property type="match status" value="1"/>
</dbReference>
<evidence type="ECO:0000259" key="4">
    <source>
        <dbReference type="PROSITE" id="PS51000"/>
    </source>
</evidence>
<dbReference type="InterPro" id="IPR050313">
    <property type="entry name" value="Carb_Metab_HTH_regulators"/>
</dbReference>
<dbReference type="Pfam" id="PF08220">
    <property type="entry name" value="HTH_DeoR"/>
    <property type="match status" value="1"/>
</dbReference>
<dbReference type="PANTHER" id="PTHR30363:SF44">
    <property type="entry name" value="AGA OPERON TRANSCRIPTIONAL REPRESSOR-RELATED"/>
    <property type="match status" value="1"/>
</dbReference>
<dbReference type="Proteomes" id="UP000537131">
    <property type="component" value="Unassembled WGS sequence"/>
</dbReference>
<dbReference type="Gene3D" id="3.40.50.1360">
    <property type="match status" value="1"/>
</dbReference>
<comment type="caution">
    <text evidence="5">The sequence shown here is derived from an EMBL/GenBank/DDBJ whole genome shotgun (WGS) entry which is preliminary data.</text>
</comment>
<dbReference type="GO" id="GO:0003700">
    <property type="term" value="F:DNA-binding transcription factor activity"/>
    <property type="evidence" value="ECO:0007669"/>
    <property type="project" value="InterPro"/>
</dbReference>